<proteinExistence type="predicted"/>
<feature type="domain" description="Nucleoside phosphorylase" evidence="2">
    <location>
        <begin position="15"/>
        <end position="162"/>
    </location>
</feature>
<organism evidence="3 4">
    <name type="scientific">Aspergillus keveii</name>
    <dbReference type="NCBI Taxonomy" id="714993"/>
    <lineage>
        <taxon>Eukaryota</taxon>
        <taxon>Fungi</taxon>
        <taxon>Dikarya</taxon>
        <taxon>Ascomycota</taxon>
        <taxon>Pezizomycotina</taxon>
        <taxon>Eurotiomycetes</taxon>
        <taxon>Eurotiomycetidae</taxon>
        <taxon>Eurotiales</taxon>
        <taxon>Aspergillaceae</taxon>
        <taxon>Aspergillus</taxon>
        <taxon>Aspergillus subgen. Nidulantes</taxon>
    </lineage>
</organism>
<reference evidence="3 4" key="1">
    <citation type="submission" date="2024-07" db="EMBL/GenBank/DDBJ databases">
        <title>Section-level genome sequencing and comparative genomics of Aspergillus sections Usti and Cavernicolus.</title>
        <authorList>
            <consortium name="Lawrence Berkeley National Laboratory"/>
            <person name="Nybo J.L."/>
            <person name="Vesth T.C."/>
            <person name="Theobald S."/>
            <person name="Frisvad J.C."/>
            <person name="Larsen T.O."/>
            <person name="Kjaerboelling I."/>
            <person name="Rothschild-Mancinelli K."/>
            <person name="Lyhne E.K."/>
            <person name="Kogle M.E."/>
            <person name="Barry K."/>
            <person name="Clum A."/>
            <person name="Na H."/>
            <person name="Ledsgaard L."/>
            <person name="Lin J."/>
            <person name="Lipzen A."/>
            <person name="Kuo A."/>
            <person name="Riley R."/>
            <person name="Mondo S."/>
            <person name="Labutti K."/>
            <person name="Haridas S."/>
            <person name="Pangalinan J."/>
            <person name="Salamov A.A."/>
            <person name="Simmons B.A."/>
            <person name="Magnuson J.K."/>
            <person name="Chen J."/>
            <person name="Drula E."/>
            <person name="Henrissat B."/>
            <person name="Wiebenga A."/>
            <person name="Lubbers R.J."/>
            <person name="Gomes A.C."/>
            <person name="Makela M.R."/>
            <person name="Stajich J."/>
            <person name="Grigoriev I.V."/>
            <person name="Mortensen U.H."/>
            <person name="De Vries R.P."/>
            <person name="Baker S.E."/>
            <person name="Andersen M.R."/>
        </authorList>
    </citation>
    <scope>NUCLEOTIDE SEQUENCE [LARGE SCALE GENOMIC DNA]</scope>
    <source>
        <strain evidence="3 4">CBS 209.92</strain>
    </source>
</reference>
<dbReference type="EMBL" id="JBFTWV010000095">
    <property type="protein sequence ID" value="KAL2787495.1"/>
    <property type="molecule type" value="Genomic_DNA"/>
</dbReference>
<dbReference type="SUPFAM" id="SSF48452">
    <property type="entry name" value="TPR-like"/>
    <property type="match status" value="4"/>
</dbReference>
<dbReference type="Gene3D" id="3.40.50.1580">
    <property type="entry name" value="Nucleoside phosphorylase domain"/>
    <property type="match status" value="1"/>
</dbReference>
<dbReference type="Pfam" id="PF00931">
    <property type="entry name" value="NB-ARC"/>
    <property type="match status" value="1"/>
</dbReference>
<dbReference type="Gene3D" id="3.40.50.300">
    <property type="entry name" value="P-loop containing nucleotide triphosphate hydrolases"/>
    <property type="match status" value="1"/>
</dbReference>
<dbReference type="Pfam" id="PF01048">
    <property type="entry name" value="PNP_UDP_1"/>
    <property type="match status" value="1"/>
</dbReference>
<evidence type="ECO:0008006" key="5">
    <source>
        <dbReference type="Google" id="ProtNLM"/>
    </source>
</evidence>
<dbReference type="Pfam" id="PF13424">
    <property type="entry name" value="TPR_12"/>
    <property type="match status" value="1"/>
</dbReference>
<evidence type="ECO:0000313" key="3">
    <source>
        <dbReference type="EMBL" id="KAL2787495.1"/>
    </source>
</evidence>
<accession>A0ABR4FW82</accession>
<keyword evidence="4" id="KW-1185">Reference proteome</keyword>
<dbReference type="PANTHER" id="PTHR46082:SF6">
    <property type="entry name" value="AAA+ ATPASE DOMAIN-CONTAINING PROTEIN-RELATED"/>
    <property type="match status" value="1"/>
</dbReference>
<dbReference type="InterPro" id="IPR035994">
    <property type="entry name" value="Nucleoside_phosphorylase_sf"/>
</dbReference>
<feature type="domain" description="NB-ARC" evidence="1">
    <location>
        <begin position="372"/>
        <end position="537"/>
    </location>
</feature>
<name>A0ABR4FW82_9EURO</name>
<dbReference type="InterPro" id="IPR027417">
    <property type="entry name" value="P-loop_NTPase"/>
</dbReference>
<dbReference type="Gene3D" id="1.25.40.10">
    <property type="entry name" value="Tetratricopeptide repeat domain"/>
    <property type="match status" value="4"/>
</dbReference>
<comment type="caution">
    <text evidence="3">The sequence shown here is derived from an EMBL/GenBank/DDBJ whole genome shotgun (WGS) entry which is preliminary data.</text>
</comment>
<evidence type="ECO:0000313" key="4">
    <source>
        <dbReference type="Proteomes" id="UP001610563"/>
    </source>
</evidence>
<sequence length="1584" mass="175999">MSAVPRPNRRRDFELAIICALPLEADAVIALFDHHHSEDGEEGYGKAADDQNAYTTGVIGNHNIVVAHMPGMGKVSAAGVAVGLRMSFPNIKLALVVGICGGVPGGLNAREIYLGDVVISQCLVQYDFGKQYPMAFEPKDSIQGGSGVPPIAVQALLRKLETHYHSAGLQEDTNMFLRELQENSRRALYPGAEFDQLFKPLYLHQHRSLTDCATCGEDGSHACANAIVTACQELGCGAEGLVHRERNSDNHEQVFWPSIHFGRMGSGDTVMKSGTHRDGIARRDGIIAFEMEGAGVYAYFPSLVIKGVCDYADSHKNKQWQDYAAAAAAACTKAFLKRWASERVHHDLVAKPAVKPIFMVDILRDNSLIGREDVMQFLENKLSPERHNRVALVALGGIGKTRIALEYALRLKDSSVSVFWIHASTKARILDCYAKIAKKANLVGYDVKAADSGDPQPVKEWLEGDSCGRWLIILDNADDHDLLYGSSRLIDIFPRSENGSILMTTRDKKVGFDFAGASRLFPLQRLGSDQAQELLLSKFDGEANLDPASCKELCDELEGIPLAIVQASAFMHQNSITAEEYLEYYRESSDAQISLLSEDFEDSVRDKDSKNPVAATWVISFEYIEKKVPLAGELLKRMSILDSHAIPTSLIQTEDPRHNQIKALGTLQAFCLITARQSATKRAKETDKRYDLHRLVRLAARNWLKQRGLLLQQTAEVLRIVAEKYPEVESTGIKEMDRCTAYLPHAIAVLASGEIQGTGEGGLGEVAPAFRGQQMMAEHSRHEVPCAVCAGDLMMNVSRTFELTPPREGSIRWVMAAVALRTFVFGQSHQRTIEALILAAMTFYDVKQIEQARMFGEKAVLLIETATDPPAPLVAWKFEIMGFVQMVYGGLPNEYFRKAIETRVAAFGPDHAEVTRTKLHLSSTYLNQGRFAEYEELMKDIIDSDTRTHGPASVRALAAKWSLAKNYALNGRRREALLLRTQIAASESGVGEGKNLQNDLFLFHSCLSQSDVGNHDEAVKLAEQILELGSETCIPRLTSMKLLATCYEQQGRYAEAEELRIKVMRQATKVEREESPEAIESMGDLADLYGRRGKYKEAILLRERIVKIGIKRLGKPNPKILLNMCELGLNYSFLGQLDKAAKYRYSSLNYPLETPEARLPSHIDRMATIARELNLHDEYIEAEKLGWAAVGLLRMHEKATQYRAARSVTWLADTYARLNNIEQAEELYREALDILSFGDGISYEALSVRTKLASLLLREARYTEAEALAAETRGNLSGLEYPNQQSIISNLRTLAAVYAEQGRFSLAELRCSDLLARLQSNTPKPEDLAPSSVLNAVNDLETVALTYEGARRYEKAGNIYRKTIAIRNQLKGSSNLRTLKATTRYIDTMNSQAHYSEALALGLECKERYQQREKQATAFEEMILASIDKGLAVSFAGLANYTNAEPLAREALETYCRNVGCDHPQYLDCLVVLTWILREKNDTNLSEVKEMGVQVLEGWTKVVGEKHLRTAEAMEALALTCGKIGDQEEAECLKRIAGEIREGLDLGLEGEEKKKLDDLVQQLLADFGADNDEFALAIGRLRVG</sequence>
<dbReference type="InterPro" id="IPR000845">
    <property type="entry name" value="Nucleoside_phosphorylase_d"/>
</dbReference>
<dbReference type="InterPro" id="IPR011990">
    <property type="entry name" value="TPR-like_helical_dom_sf"/>
</dbReference>
<dbReference type="Pfam" id="PF13374">
    <property type="entry name" value="TPR_10"/>
    <property type="match status" value="1"/>
</dbReference>
<protein>
    <recommendedName>
        <fullName evidence="5">Nucleoside phosphorylase domain-containing protein</fullName>
    </recommendedName>
</protein>
<evidence type="ECO:0000259" key="2">
    <source>
        <dbReference type="Pfam" id="PF01048"/>
    </source>
</evidence>
<dbReference type="PANTHER" id="PTHR46082">
    <property type="entry name" value="ATP/GTP-BINDING PROTEIN-RELATED"/>
    <property type="match status" value="1"/>
</dbReference>
<dbReference type="SUPFAM" id="SSF53167">
    <property type="entry name" value="Purine and uridine phosphorylases"/>
    <property type="match status" value="1"/>
</dbReference>
<dbReference type="SUPFAM" id="SSF52540">
    <property type="entry name" value="P-loop containing nucleoside triphosphate hydrolases"/>
    <property type="match status" value="1"/>
</dbReference>
<dbReference type="Pfam" id="PF13181">
    <property type="entry name" value="TPR_8"/>
    <property type="match status" value="1"/>
</dbReference>
<dbReference type="InterPro" id="IPR053137">
    <property type="entry name" value="NLR-like"/>
</dbReference>
<dbReference type="InterPro" id="IPR002182">
    <property type="entry name" value="NB-ARC"/>
</dbReference>
<evidence type="ECO:0000259" key="1">
    <source>
        <dbReference type="Pfam" id="PF00931"/>
    </source>
</evidence>
<dbReference type="InterPro" id="IPR019734">
    <property type="entry name" value="TPR_rpt"/>
</dbReference>
<gene>
    <name evidence="3" type="ORF">BJX66DRAFT_310736</name>
</gene>
<dbReference type="Proteomes" id="UP001610563">
    <property type="component" value="Unassembled WGS sequence"/>
</dbReference>